<keyword evidence="2" id="KW-0805">Transcription regulation</keyword>
<dbReference type="InterPro" id="IPR013325">
    <property type="entry name" value="RNA_pol_sigma_r2"/>
</dbReference>
<dbReference type="InterPro" id="IPR014284">
    <property type="entry name" value="RNA_pol_sigma-70_dom"/>
</dbReference>
<evidence type="ECO:0000256" key="4">
    <source>
        <dbReference type="ARBA" id="ARBA00023163"/>
    </source>
</evidence>
<dbReference type="InterPro" id="IPR013249">
    <property type="entry name" value="RNA_pol_sigma70_r4_t2"/>
</dbReference>
<dbReference type="SUPFAM" id="SSF88659">
    <property type="entry name" value="Sigma3 and sigma4 domains of RNA polymerase sigma factors"/>
    <property type="match status" value="1"/>
</dbReference>
<evidence type="ECO:0000256" key="2">
    <source>
        <dbReference type="ARBA" id="ARBA00023015"/>
    </source>
</evidence>
<dbReference type="STRING" id="332977.SAMN05421740_11316"/>
<dbReference type="Pfam" id="PF04542">
    <property type="entry name" value="Sigma70_r2"/>
    <property type="match status" value="1"/>
</dbReference>
<evidence type="ECO:0000313" key="8">
    <source>
        <dbReference type="Proteomes" id="UP000198916"/>
    </source>
</evidence>
<evidence type="ECO:0000259" key="6">
    <source>
        <dbReference type="Pfam" id="PF08281"/>
    </source>
</evidence>
<dbReference type="GO" id="GO:0003677">
    <property type="term" value="F:DNA binding"/>
    <property type="evidence" value="ECO:0007669"/>
    <property type="project" value="InterPro"/>
</dbReference>
<dbReference type="SUPFAM" id="SSF88946">
    <property type="entry name" value="Sigma2 domain of RNA polymerase sigma factors"/>
    <property type="match status" value="1"/>
</dbReference>
<dbReference type="PANTHER" id="PTHR43133:SF25">
    <property type="entry name" value="RNA POLYMERASE SIGMA FACTOR RFAY-RELATED"/>
    <property type="match status" value="1"/>
</dbReference>
<dbReference type="InterPro" id="IPR036388">
    <property type="entry name" value="WH-like_DNA-bd_sf"/>
</dbReference>
<dbReference type="InterPro" id="IPR013324">
    <property type="entry name" value="RNA_pol_sigma_r3/r4-like"/>
</dbReference>
<keyword evidence="4" id="KW-0804">Transcription</keyword>
<reference evidence="8" key="1">
    <citation type="submission" date="2016-10" db="EMBL/GenBank/DDBJ databases">
        <authorList>
            <person name="Varghese N."/>
            <person name="Submissions S."/>
        </authorList>
    </citation>
    <scope>NUCLEOTIDE SEQUENCE [LARGE SCALE GENOMIC DNA]</scope>
    <source>
        <strain evidence="8">Jip14</strain>
    </source>
</reference>
<sequence>MEIQAVTWTPLNRKKMTRFEFNTLVVQHTESLRGYALHFTRDDEDANDLVQDTVLKAVTYHGKFKEGTNLKGWLYTIMKNTFINNYRRFVKTNALVSQSTEIPSAHLAHSAATNAGESKFIMEDIKDAMTRLADEYYIPFSMYFEGYKYHEISDHLQIPIGTVKTRIHVARRIMKKALNAYKYERA</sequence>
<accession>A0A1H7U278</accession>
<dbReference type="Gene3D" id="1.10.10.10">
    <property type="entry name" value="Winged helix-like DNA-binding domain superfamily/Winged helix DNA-binding domain"/>
    <property type="match status" value="1"/>
</dbReference>
<name>A0A1H7U278_9SPHI</name>
<proteinExistence type="inferred from homology"/>
<dbReference type="PANTHER" id="PTHR43133">
    <property type="entry name" value="RNA POLYMERASE ECF-TYPE SIGMA FACTO"/>
    <property type="match status" value="1"/>
</dbReference>
<dbReference type="InterPro" id="IPR007627">
    <property type="entry name" value="RNA_pol_sigma70_r2"/>
</dbReference>
<dbReference type="NCBIfam" id="TIGR02937">
    <property type="entry name" value="sigma70-ECF"/>
    <property type="match status" value="1"/>
</dbReference>
<organism evidence="7 8">
    <name type="scientific">Parapedobacter koreensis</name>
    <dbReference type="NCBI Taxonomy" id="332977"/>
    <lineage>
        <taxon>Bacteria</taxon>
        <taxon>Pseudomonadati</taxon>
        <taxon>Bacteroidota</taxon>
        <taxon>Sphingobacteriia</taxon>
        <taxon>Sphingobacteriales</taxon>
        <taxon>Sphingobacteriaceae</taxon>
        <taxon>Parapedobacter</taxon>
    </lineage>
</organism>
<gene>
    <name evidence="7" type="ORF">SAMN05421740_11316</name>
</gene>
<keyword evidence="8" id="KW-1185">Reference proteome</keyword>
<dbReference type="GO" id="GO:0016987">
    <property type="term" value="F:sigma factor activity"/>
    <property type="evidence" value="ECO:0007669"/>
    <property type="project" value="UniProtKB-KW"/>
</dbReference>
<dbReference type="Proteomes" id="UP000198916">
    <property type="component" value="Unassembled WGS sequence"/>
</dbReference>
<feature type="domain" description="RNA polymerase sigma-70 region 2" evidence="5">
    <location>
        <begin position="24"/>
        <end position="88"/>
    </location>
</feature>
<evidence type="ECO:0000259" key="5">
    <source>
        <dbReference type="Pfam" id="PF04542"/>
    </source>
</evidence>
<evidence type="ECO:0000256" key="3">
    <source>
        <dbReference type="ARBA" id="ARBA00023082"/>
    </source>
</evidence>
<dbReference type="InterPro" id="IPR039425">
    <property type="entry name" value="RNA_pol_sigma-70-like"/>
</dbReference>
<comment type="similarity">
    <text evidence="1">Belongs to the sigma-70 factor family. ECF subfamily.</text>
</comment>
<dbReference type="Gene3D" id="1.10.1740.10">
    <property type="match status" value="1"/>
</dbReference>
<dbReference type="AlphaFoldDB" id="A0A1H7U278"/>
<protein>
    <submittedName>
        <fullName evidence="7">RNA polymerase sigma-70 factor, ECF subfamily</fullName>
    </submittedName>
</protein>
<keyword evidence="3" id="KW-0731">Sigma factor</keyword>
<feature type="domain" description="RNA polymerase sigma factor 70 region 4 type 2" evidence="6">
    <location>
        <begin position="123"/>
        <end position="172"/>
    </location>
</feature>
<evidence type="ECO:0000256" key="1">
    <source>
        <dbReference type="ARBA" id="ARBA00010641"/>
    </source>
</evidence>
<dbReference type="Pfam" id="PF08281">
    <property type="entry name" value="Sigma70_r4_2"/>
    <property type="match status" value="1"/>
</dbReference>
<dbReference type="EMBL" id="FNZR01000013">
    <property type="protein sequence ID" value="SEL90357.1"/>
    <property type="molecule type" value="Genomic_DNA"/>
</dbReference>
<dbReference type="GO" id="GO:0006352">
    <property type="term" value="P:DNA-templated transcription initiation"/>
    <property type="evidence" value="ECO:0007669"/>
    <property type="project" value="InterPro"/>
</dbReference>
<evidence type="ECO:0000313" key="7">
    <source>
        <dbReference type="EMBL" id="SEL90357.1"/>
    </source>
</evidence>